<dbReference type="Proteomes" id="UP000178319">
    <property type="component" value="Unassembled WGS sequence"/>
</dbReference>
<proteinExistence type="predicted"/>
<reference evidence="1 2" key="1">
    <citation type="journal article" date="2016" name="Nat. Commun.">
        <title>Thousands of microbial genomes shed light on interconnected biogeochemical processes in an aquifer system.</title>
        <authorList>
            <person name="Anantharaman K."/>
            <person name="Brown C.T."/>
            <person name="Hug L.A."/>
            <person name="Sharon I."/>
            <person name="Castelle C.J."/>
            <person name="Probst A.J."/>
            <person name="Thomas B.C."/>
            <person name="Singh A."/>
            <person name="Wilkins M.J."/>
            <person name="Karaoz U."/>
            <person name="Brodie E.L."/>
            <person name="Williams K.H."/>
            <person name="Hubbard S.S."/>
            <person name="Banfield J.F."/>
        </authorList>
    </citation>
    <scope>NUCLEOTIDE SEQUENCE [LARGE SCALE GENOMIC DNA]</scope>
</reference>
<accession>A0A1G1V7L5</accession>
<gene>
    <name evidence="1" type="ORF">A3D26_02320</name>
</gene>
<protein>
    <submittedName>
        <fullName evidence="1">Uncharacterized protein</fullName>
    </submittedName>
</protein>
<evidence type="ECO:0000313" key="2">
    <source>
        <dbReference type="Proteomes" id="UP000178319"/>
    </source>
</evidence>
<evidence type="ECO:0000313" key="1">
    <source>
        <dbReference type="EMBL" id="OGY11317.1"/>
    </source>
</evidence>
<dbReference type="STRING" id="1797516.A3D26_02320"/>
<dbReference type="AlphaFoldDB" id="A0A1G1V7L5"/>
<comment type="caution">
    <text evidence="1">The sequence shown here is derived from an EMBL/GenBank/DDBJ whole genome shotgun (WGS) entry which is preliminary data.</text>
</comment>
<dbReference type="EMBL" id="MHBZ01000019">
    <property type="protein sequence ID" value="OGY11317.1"/>
    <property type="molecule type" value="Genomic_DNA"/>
</dbReference>
<sequence>MVFGRALSKGELHCGVHDVSRADARDYYDLFVREGVEAARAVFPRFAEGLKAECWTCQLLHTGAVDAVFPIG</sequence>
<organism evidence="1 2">
    <name type="scientific">Candidatus Blackburnbacteria bacterium RIFCSPHIGHO2_02_FULL_44_20</name>
    <dbReference type="NCBI Taxonomy" id="1797516"/>
    <lineage>
        <taxon>Bacteria</taxon>
        <taxon>Candidatus Blackburniibacteriota</taxon>
    </lineage>
</organism>
<name>A0A1G1V7L5_9BACT</name>